<keyword evidence="2" id="KW-1185">Reference proteome</keyword>
<evidence type="ECO:0000313" key="2">
    <source>
        <dbReference type="Proteomes" id="UP001163835"/>
    </source>
</evidence>
<dbReference type="Proteomes" id="UP001163835">
    <property type="component" value="Unassembled WGS sequence"/>
</dbReference>
<proteinExistence type="predicted"/>
<feature type="non-terminal residue" evidence="1">
    <location>
        <position position="1"/>
    </location>
</feature>
<comment type="caution">
    <text evidence="1">The sequence shown here is derived from an EMBL/GenBank/DDBJ whole genome shotgun (WGS) entry which is preliminary data.</text>
</comment>
<name>A0ACC1TYT8_9AGAR</name>
<accession>A0ACC1TYT8</accession>
<reference evidence="1" key="1">
    <citation type="submission" date="2022-09" db="EMBL/GenBank/DDBJ databases">
        <title>A Global Phylogenomic Analysis of the Shiitake Genus Lentinula.</title>
        <authorList>
            <consortium name="DOE Joint Genome Institute"/>
            <person name="Sierra-Patev S."/>
            <person name="Min B."/>
            <person name="Naranjo-Ortiz M."/>
            <person name="Looney B."/>
            <person name="Konkel Z."/>
            <person name="Slot J.C."/>
            <person name="Sakamoto Y."/>
            <person name="Steenwyk J.L."/>
            <person name="Rokas A."/>
            <person name="Carro J."/>
            <person name="Camarero S."/>
            <person name="Ferreira P."/>
            <person name="Molpeceres G."/>
            <person name="Ruiz-Duenas F.J."/>
            <person name="Serrano A."/>
            <person name="Henrissat B."/>
            <person name="Drula E."/>
            <person name="Hughes K.W."/>
            <person name="Mata J.L."/>
            <person name="Ishikawa N.K."/>
            <person name="Vargas-Isla R."/>
            <person name="Ushijima S."/>
            <person name="Smith C.A."/>
            <person name="Ahrendt S."/>
            <person name="Andreopoulos W."/>
            <person name="He G."/>
            <person name="Labutti K."/>
            <person name="Lipzen A."/>
            <person name="Ng V."/>
            <person name="Riley R."/>
            <person name="Sandor L."/>
            <person name="Barry K."/>
            <person name="Martinez A.T."/>
            <person name="Xiao Y."/>
            <person name="Gibbons J.G."/>
            <person name="Terashima K."/>
            <person name="Grigoriev I.V."/>
            <person name="Hibbett D.S."/>
        </authorList>
    </citation>
    <scope>NUCLEOTIDE SEQUENCE</scope>
    <source>
        <strain evidence="1">TMI1499</strain>
    </source>
</reference>
<sequence>CHRCLGQDKHDIRHCSRTSIWNGKRGVACNWNKQGYLKIAKGTNAGLELCANWQRPNGCTSCAHPEKHWCSGCTNSSHGASSCPDGE</sequence>
<gene>
    <name evidence="1" type="ORF">F5876DRAFT_42981</name>
</gene>
<dbReference type="EMBL" id="MU795131">
    <property type="protein sequence ID" value="KAJ3809889.1"/>
    <property type="molecule type" value="Genomic_DNA"/>
</dbReference>
<organism evidence="1 2">
    <name type="scientific">Lentinula aff. lateritia</name>
    <dbReference type="NCBI Taxonomy" id="2804960"/>
    <lineage>
        <taxon>Eukaryota</taxon>
        <taxon>Fungi</taxon>
        <taxon>Dikarya</taxon>
        <taxon>Basidiomycota</taxon>
        <taxon>Agaricomycotina</taxon>
        <taxon>Agaricomycetes</taxon>
        <taxon>Agaricomycetidae</taxon>
        <taxon>Agaricales</taxon>
        <taxon>Marasmiineae</taxon>
        <taxon>Omphalotaceae</taxon>
        <taxon>Lentinula</taxon>
    </lineage>
</organism>
<protein>
    <submittedName>
        <fullName evidence="1">Uncharacterized protein</fullName>
    </submittedName>
</protein>
<evidence type="ECO:0000313" key="1">
    <source>
        <dbReference type="EMBL" id="KAJ3809889.1"/>
    </source>
</evidence>